<protein>
    <recommendedName>
        <fullName evidence="3 8">Mediator of RNA polymerase II transcription subunit 21</fullName>
    </recommendedName>
</protein>
<dbReference type="PANTHER" id="PTHR13381:SF0">
    <property type="entry name" value="MEDIATOR OF RNA POLYMERASE II TRANSCRIPTION SUBUNIT 21"/>
    <property type="match status" value="1"/>
</dbReference>
<dbReference type="Gene3D" id="6.10.280.10">
    <property type="entry name" value="Mediator complex, subunit Med21"/>
    <property type="match status" value="1"/>
</dbReference>
<evidence type="ECO:0000256" key="8">
    <source>
        <dbReference type="RuleBase" id="RU366036"/>
    </source>
</evidence>
<dbReference type="GeneID" id="63803640"/>
<dbReference type="PANTHER" id="PTHR13381">
    <property type="entry name" value="RNA POLYMERASE II HOLOENZYME COMPONENT SRB7"/>
    <property type="match status" value="1"/>
</dbReference>
<dbReference type="EMBL" id="MCFD01000004">
    <property type="protein sequence ID" value="ORX71146.1"/>
    <property type="molecule type" value="Genomic_DNA"/>
</dbReference>
<dbReference type="SUPFAM" id="SSF140718">
    <property type="entry name" value="Mediator hinge subcomplex-like"/>
    <property type="match status" value="1"/>
</dbReference>
<feature type="region of interest" description="Disordered" evidence="9">
    <location>
        <begin position="1"/>
        <end position="21"/>
    </location>
</feature>
<comment type="subcellular location">
    <subcellularLocation>
        <location evidence="1 8">Nucleus</location>
    </subcellularLocation>
</comment>
<keyword evidence="4 8" id="KW-0805">Transcription regulation</keyword>
<organism evidence="10 11">
    <name type="scientific">Linderina pennispora</name>
    <dbReference type="NCBI Taxonomy" id="61395"/>
    <lineage>
        <taxon>Eukaryota</taxon>
        <taxon>Fungi</taxon>
        <taxon>Fungi incertae sedis</taxon>
        <taxon>Zoopagomycota</taxon>
        <taxon>Kickxellomycotina</taxon>
        <taxon>Kickxellomycetes</taxon>
        <taxon>Kickxellales</taxon>
        <taxon>Kickxellaceae</taxon>
        <taxon>Linderina</taxon>
    </lineage>
</organism>
<evidence type="ECO:0000256" key="4">
    <source>
        <dbReference type="ARBA" id="ARBA00023015"/>
    </source>
</evidence>
<comment type="caution">
    <text evidence="10">The sequence shown here is derived from an EMBL/GenBank/DDBJ whole genome shotgun (WGS) entry which is preliminary data.</text>
</comment>
<keyword evidence="11" id="KW-1185">Reference proteome</keyword>
<proteinExistence type="inferred from homology"/>
<evidence type="ECO:0000256" key="5">
    <source>
        <dbReference type="ARBA" id="ARBA00023159"/>
    </source>
</evidence>
<dbReference type="STRING" id="61395.A0A1Y1WD33"/>
<name>A0A1Y1WD33_9FUNG</name>
<evidence type="ECO:0000256" key="9">
    <source>
        <dbReference type="SAM" id="MobiDB-lite"/>
    </source>
</evidence>
<dbReference type="Pfam" id="PF11221">
    <property type="entry name" value="Med21"/>
    <property type="match status" value="1"/>
</dbReference>
<evidence type="ECO:0000256" key="3">
    <source>
        <dbReference type="ARBA" id="ARBA00019691"/>
    </source>
</evidence>
<dbReference type="RefSeq" id="XP_040744661.1">
    <property type="nucleotide sequence ID" value="XM_040886992.1"/>
</dbReference>
<accession>A0A1Y1WD33</accession>
<dbReference type="Proteomes" id="UP000193922">
    <property type="component" value="Unassembled WGS sequence"/>
</dbReference>
<evidence type="ECO:0000256" key="7">
    <source>
        <dbReference type="ARBA" id="ARBA00023242"/>
    </source>
</evidence>
<comment type="subunit">
    <text evidence="8">Component of the Mediator complex.</text>
</comment>
<keyword evidence="7 8" id="KW-0539">Nucleus</keyword>
<feature type="compositionally biased region" description="Low complexity" evidence="9">
    <location>
        <begin position="1"/>
        <end position="16"/>
    </location>
</feature>
<dbReference type="GO" id="GO:0006357">
    <property type="term" value="P:regulation of transcription by RNA polymerase II"/>
    <property type="evidence" value="ECO:0007669"/>
    <property type="project" value="TreeGrafter"/>
</dbReference>
<evidence type="ECO:0000256" key="6">
    <source>
        <dbReference type="ARBA" id="ARBA00023163"/>
    </source>
</evidence>
<dbReference type="OrthoDB" id="526653at2759"/>
<dbReference type="InterPro" id="IPR021384">
    <property type="entry name" value="Mediator_Med21"/>
</dbReference>
<reference evidence="10 11" key="1">
    <citation type="submission" date="2016-07" db="EMBL/GenBank/DDBJ databases">
        <title>Pervasive Adenine N6-methylation of Active Genes in Fungi.</title>
        <authorList>
            <consortium name="DOE Joint Genome Institute"/>
            <person name="Mondo S.J."/>
            <person name="Dannebaum R.O."/>
            <person name="Kuo R.C."/>
            <person name="Labutti K."/>
            <person name="Haridas S."/>
            <person name="Kuo A."/>
            <person name="Salamov A."/>
            <person name="Ahrendt S.R."/>
            <person name="Lipzen A."/>
            <person name="Sullivan W."/>
            <person name="Andreopoulos W.B."/>
            <person name="Clum A."/>
            <person name="Lindquist E."/>
            <person name="Daum C."/>
            <person name="Ramamoorthy G.K."/>
            <person name="Gryganskyi A."/>
            <person name="Culley D."/>
            <person name="Magnuson J.K."/>
            <person name="James T.Y."/>
            <person name="O'Malley M.A."/>
            <person name="Stajich J.E."/>
            <person name="Spatafora J.W."/>
            <person name="Visel A."/>
            <person name="Grigoriev I.V."/>
        </authorList>
    </citation>
    <scope>NUCLEOTIDE SEQUENCE [LARGE SCALE GENOMIC DNA]</scope>
    <source>
        <strain evidence="10 11">ATCC 12442</strain>
    </source>
</reference>
<keyword evidence="6 8" id="KW-0804">Transcription</keyword>
<dbReference type="InterPro" id="IPR037212">
    <property type="entry name" value="Med7/Med21-like"/>
</dbReference>
<comment type="similarity">
    <text evidence="2 8">Belongs to the Mediator complex subunit 21 family.</text>
</comment>
<gene>
    <name evidence="10" type="ORF">DL89DRAFT_266171</name>
</gene>
<feature type="compositionally biased region" description="Basic and acidic residues" evidence="9">
    <location>
        <begin position="110"/>
        <end position="130"/>
    </location>
</feature>
<dbReference type="AlphaFoldDB" id="A0A1Y1WD33"/>
<comment type="function">
    <text evidence="8">Component of the Mediator complex, a coactivator involved in the regulated transcription of nearly all RNA polymerase II-dependent genes. Mediator functions as a bridge to convey information from gene-specific regulatory proteins to the basal RNA polymerase II transcription machinery. Mediator is recruited to promoters by direct interactions with regulatory proteins and serves as a scaffold for the assembly of a functional preinitiation complex with RNA polymerase II and the general transcription factors.</text>
</comment>
<feature type="region of interest" description="Disordered" evidence="9">
    <location>
        <begin position="109"/>
        <end position="130"/>
    </location>
</feature>
<keyword evidence="5 8" id="KW-0010">Activator</keyword>
<sequence length="163" mass="17778">MSAAQEQQPPSLEQPQKAQATGVHIDRVTQLQDSIDQLGLMLVSSLDYLHKKAGMVQVDPSIPVTQKNIMADDADAFSARTKEIATDICRQAKKIDVLIEALPGIDASDSEQKREFDRLNEENQKATEELEAANRRAEELLDQVKAILQAIAENSGKVAGLGA</sequence>
<evidence type="ECO:0000313" key="10">
    <source>
        <dbReference type="EMBL" id="ORX71146.1"/>
    </source>
</evidence>
<evidence type="ECO:0000256" key="2">
    <source>
        <dbReference type="ARBA" id="ARBA00005770"/>
    </source>
</evidence>
<evidence type="ECO:0000256" key="1">
    <source>
        <dbReference type="ARBA" id="ARBA00004123"/>
    </source>
</evidence>
<dbReference type="GO" id="GO:0003712">
    <property type="term" value="F:transcription coregulator activity"/>
    <property type="evidence" value="ECO:0007669"/>
    <property type="project" value="TreeGrafter"/>
</dbReference>
<evidence type="ECO:0000313" key="11">
    <source>
        <dbReference type="Proteomes" id="UP000193922"/>
    </source>
</evidence>
<dbReference type="GO" id="GO:0016592">
    <property type="term" value="C:mediator complex"/>
    <property type="evidence" value="ECO:0007669"/>
    <property type="project" value="UniProtKB-UniRule"/>
</dbReference>